<gene>
    <name evidence="1" type="ORF">DI563_21355</name>
</gene>
<keyword evidence="1" id="KW-0808">Transferase</keyword>
<dbReference type="Proteomes" id="UP000249135">
    <property type="component" value="Unassembled WGS sequence"/>
</dbReference>
<dbReference type="AlphaFoldDB" id="A0A2W5PRU1"/>
<proteinExistence type="predicted"/>
<comment type="caution">
    <text evidence="1">The sequence shown here is derived from an EMBL/GenBank/DDBJ whole genome shotgun (WGS) entry which is preliminary data.</text>
</comment>
<reference evidence="1 2" key="1">
    <citation type="submission" date="2017-08" db="EMBL/GenBank/DDBJ databases">
        <title>Infants hospitalized years apart are colonized by the same room-sourced microbial strains.</title>
        <authorList>
            <person name="Brooks B."/>
            <person name="Olm M.R."/>
            <person name="Firek B.A."/>
            <person name="Baker R."/>
            <person name="Thomas B.C."/>
            <person name="Morowitz M.J."/>
            <person name="Banfield J.F."/>
        </authorList>
    </citation>
    <scope>NUCLEOTIDE SEQUENCE [LARGE SCALE GENOMIC DNA]</scope>
    <source>
        <strain evidence="1">S2_005_003_R2_41</strain>
    </source>
</reference>
<evidence type="ECO:0000313" key="2">
    <source>
        <dbReference type="Proteomes" id="UP000249135"/>
    </source>
</evidence>
<organism evidence="1 2">
    <name type="scientific">Variovorax paradoxus</name>
    <dbReference type="NCBI Taxonomy" id="34073"/>
    <lineage>
        <taxon>Bacteria</taxon>
        <taxon>Pseudomonadati</taxon>
        <taxon>Pseudomonadota</taxon>
        <taxon>Betaproteobacteria</taxon>
        <taxon>Burkholderiales</taxon>
        <taxon>Comamonadaceae</taxon>
        <taxon>Variovorax</taxon>
    </lineage>
</organism>
<accession>A0A2W5PRU1</accession>
<dbReference type="EMBL" id="QFPP01000349">
    <property type="protein sequence ID" value="PZQ67604.1"/>
    <property type="molecule type" value="Genomic_DNA"/>
</dbReference>
<sequence>SLGFAHEGVRRRGSCIDGIYHDVHAMALLR</sequence>
<feature type="non-terminal residue" evidence="1">
    <location>
        <position position="1"/>
    </location>
</feature>
<dbReference type="GO" id="GO:0016740">
    <property type="term" value="F:transferase activity"/>
    <property type="evidence" value="ECO:0007669"/>
    <property type="project" value="UniProtKB-KW"/>
</dbReference>
<evidence type="ECO:0000313" key="1">
    <source>
        <dbReference type="EMBL" id="PZQ67604.1"/>
    </source>
</evidence>
<name>A0A2W5PRU1_VARPD</name>
<protein>
    <submittedName>
        <fullName evidence="1">GNAT family N-acetyltransferase</fullName>
    </submittedName>
</protein>